<feature type="region of interest" description="Disordered" evidence="1">
    <location>
        <begin position="146"/>
        <end position="175"/>
    </location>
</feature>
<dbReference type="EMBL" id="LR824024">
    <property type="protein sequence ID" value="CAD0204440.1"/>
    <property type="molecule type" value="Genomic_DNA"/>
</dbReference>
<dbReference type="OrthoDB" id="7383284at2759"/>
<evidence type="ECO:0000256" key="1">
    <source>
        <dbReference type="SAM" id="MobiDB-lite"/>
    </source>
</evidence>
<accession>A0A9N8L3S4</accession>
<reference evidence="3" key="1">
    <citation type="submission" date="2021-12" db="EMBL/GenBank/DDBJ databases">
        <authorList>
            <person name="King R."/>
        </authorList>
    </citation>
    <scope>NUCLEOTIDE SEQUENCE</scope>
</reference>
<feature type="compositionally biased region" description="Polar residues" evidence="1">
    <location>
        <begin position="162"/>
        <end position="175"/>
    </location>
</feature>
<proteinExistence type="predicted"/>
<evidence type="ECO:0000313" key="4">
    <source>
        <dbReference type="Proteomes" id="UP001154114"/>
    </source>
</evidence>
<keyword evidence="4" id="KW-1185">Reference proteome</keyword>
<evidence type="ECO:0000256" key="2">
    <source>
        <dbReference type="SAM" id="SignalP"/>
    </source>
</evidence>
<keyword evidence="2" id="KW-0732">Signal</keyword>
<name>A0A9N8L3S4_CHRIL</name>
<dbReference type="AlphaFoldDB" id="A0A9N8L3S4"/>
<feature type="signal peptide" evidence="2">
    <location>
        <begin position="1"/>
        <end position="15"/>
    </location>
</feature>
<organism evidence="3 4">
    <name type="scientific">Chrysodeixis includens</name>
    <name type="common">Soybean looper</name>
    <name type="synonym">Pseudoplusia includens</name>
    <dbReference type="NCBI Taxonomy" id="689277"/>
    <lineage>
        <taxon>Eukaryota</taxon>
        <taxon>Metazoa</taxon>
        <taxon>Ecdysozoa</taxon>
        <taxon>Arthropoda</taxon>
        <taxon>Hexapoda</taxon>
        <taxon>Insecta</taxon>
        <taxon>Pterygota</taxon>
        <taxon>Neoptera</taxon>
        <taxon>Endopterygota</taxon>
        <taxon>Lepidoptera</taxon>
        <taxon>Glossata</taxon>
        <taxon>Ditrysia</taxon>
        <taxon>Noctuoidea</taxon>
        <taxon>Noctuidae</taxon>
        <taxon>Plusiinae</taxon>
        <taxon>Chrysodeixis</taxon>
    </lineage>
</organism>
<evidence type="ECO:0000313" key="3">
    <source>
        <dbReference type="EMBL" id="CAD0204440.1"/>
    </source>
</evidence>
<dbReference type="Proteomes" id="UP001154114">
    <property type="component" value="Chromosome 21"/>
</dbReference>
<sequence length="392" mass="45525">MRALLCAFLFVSLEARDYDKKLPRVEDDEEPSPVQRDIDIYPQKFNEPVPFGHLTLAGFGDPYAQGKPPVNLLELDMILPRNSEEGREYLRRKNVNIQFLKSDIPKGFVNPRDKYLQAMSIDSPSQKNITELKWYSLADMHRRNLMTPSMARGRPKKKENNDQSSGFVPQDNSPKSQYFSRKMFQLKDHEESKKYNFTTCDEFAVGAIFSPKDIINIDWVPFFIWSIENHPVSIVHKFTIPTQKMVKEFRIKYGKLLPKPVDWHQMKLYMRGMSNMLLIAADRRGLFDAIPEHELPANAVGKLKIEDPYLVMMYCEEYFATVMGISGSEPTNYKEMKAEAGSIKFKGPGKPVWRDYEGETEKRRRIQNKKMAEEQAKFLAPLEEIPPIARLK</sequence>
<feature type="chain" id="PRO_5040428390" evidence="2">
    <location>
        <begin position="16"/>
        <end position="392"/>
    </location>
</feature>
<gene>
    <name evidence="3" type="ORF">CINC_LOCUS6749</name>
</gene>
<protein>
    <submittedName>
        <fullName evidence="3">Uncharacterized protein</fullName>
    </submittedName>
</protein>